<feature type="region of interest" description="Disordered" evidence="1">
    <location>
        <begin position="243"/>
        <end position="307"/>
    </location>
</feature>
<protein>
    <submittedName>
        <fullName evidence="2">Protein CBG11810</fullName>
    </submittedName>
</protein>
<name>A8XE33_CAEBR</name>
<keyword evidence="3" id="KW-1185">Reference proteome</keyword>
<dbReference type="HOGENOM" id="CLU_906841_0_0_1"/>
<dbReference type="CTD" id="8590797"/>
<feature type="compositionally biased region" description="Basic and acidic residues" evidence="1">
    <location>
        <begin position="298"/>
        <end position="307"/>
    </location>
</feature>
<evidence type="ECO:0000256" key="1">
    <source>
        <dbReference type="SAM" id="MobiDB-lite"/>
    </source>
</evidence>
<accession>A8XE33</accession>
<feature type="compositionally biased region" description="Basic and acidic residues" evidence="1">
    <location>
        <begin position="277"/>
        <end position="288"/>
    </location>
</feature>
<dbReference type="InParanoid" id="A8XE33"/>
<evidence type="ECO:0000313" key="2">
    <source>
        <dbReference type="EMBL" id="CAP30905.2"/>
    </source>
</evidence>
<dbReference type="AlphaFoldDB" id="A8XE33"/>
<reference evidence="2 3" key="2">
    <citation type="journal article" date="2011" name="PLoS Genet.">
        <title>Caenorhabditis briggsae recombinant inbred line genotypes reveal inter-strain incompatibility and the evolution of recombination.</title>
        <authorList>
            <person name="Ross J.A."/>
            <person name="Koboldt D.C."/>
            <person name="Staisch J.E."/>
            <person name="Chamberlin H.M."/>
            <person name="Gupta B.P."/>
            <person name="Miller R.D."/>
            <person name="Baird S.E."/>
            <person name="Haag E.S."/>
        </authorList>
    </citation>
    <scope>NUCLEOTIDE SEQUENCE [LARGE SCALE GENOMIC DNA]</scope>
    <source>
        <strain evidence="2 3">AF16</strain>
    </source>
</reference>
<proteinExistence type="predicted"/>
<dbReference type="GeneID" id="8590797"/>
<feature type="region of interest" description="Disordered" evidence="1">
    <location>
        <begin position="1"/>
        <end position="78"/>
    </location>
</feature>
<feature type="compositionally biased region" description="Basic and acidic residues" evidence="1">
    <location>
        <begin position="40"/>
        <end position="78"/>
    </location>
</feature>
<reference evidence="2 3" key="1">
    <citation type="journal article" date="2003" name="PLoS Biol.">
        <title>The genome sequence of Caenorhabditis briggsae: a platform for comparative genomics.</title>
        <authorList>
            <person name="Stein L.D."/>
            <person name="Bao Z."/>
            <person name="Blasiar D."/>
            <person name="Blumenthal T."/>
            <person name="Brent M.R."/>
            <person name="Chen N."/>
            <person name="Chinwalla A."/>
            <person name="Clarke L."/>
            <person name="Clee C."/>
            <person name="Coghlan A."/>
            <person name="Coulson A."/>
            <person name="D'Eustachio P."/>
            <person name="Fitch D.H."/>
            <person name="Fulton L.A."/>
            <person name="Fulton R.E."/>
            <person name="Griffiths-Jones S."/>
            <person name="Harris T.W."/>
            <person name="Hillier L.W."/>
            <person name="Kamath R."/>
            <person name="Kuwabara P.E."/>
            <person name="Mardis E.R."/>
            <person name="Marra M.A."/>
            <person name="Miner T.L."/>
            <person name="Minx P."/>
            <person name="Mullikin J.C."/>
            <person name="Plumb R.W."/>
            <person name="Rogers J."/>
            <person name="Schein J.E."/>
            <person name="Sohrmann M."/>
            <person name="Spieth J."/>
            <person name="Stajich J.E."/>
            <person name="Wei C."/>
            <person name="Willey D."/>
            <person name="Wilson R.K."/>
            <person name="Durbin R."/>
            <person name="Waterston R.H."/>
        </authorList>
    </citation>
    <scope>NUCLEOTIDE SEQUENCE [LARGE SCALE GENOMIC DNA]</scope>
    <source>
        <strain evidence="2 3">AF16</strain>
    </source>
</reference>
<gene>
    <name evidence="2" type="ORF">CBG11810</name>
    <name evidence="2" type="ORF">CBG_11810</name>
</gene>
<feature type="compositionally biased region" description="Polar residues" evidence="1">
    <location>
        <begin position="8"/>
        <end position="27"/>
    </location>
</feature>
<sequence>MDDLLEPPTSSNGMETSTLPQNPNESLVNELLNWEMPRPVQKETVSDDVEMKEVEDRKGAEKAEKAGGAERVEEGVATEAEKSTKISALRRKNGMIELKNSEIVEMKRINAILENEILDLPTDGNRLESPRRLDSTKVKEVTEEQSRLVSWLENMDIHALEDMEEIFRKTESIKKQKATLDELVNATETEKNWLQAQLTKQRQQWNEDKLKMRMLKWKSEFGRMRRKISGRWEIRNRILTRESTQGDAFPSGPSTRRRMPMEDKCHMQGECGNSEELGERRERPRMMMEDGNLSYGAHGDEGNMKKK</sequence>
<evidence type="ECO:0000313" key="3">
    <source>
        <dbReference type="Proteomes" id="UP000008549"/>
    </source>
</evidence>
<dbReference type="EMBL" id="HE601437">
    <property type="protein sequence ID" value="CAP30905.2"/>
    <property type="molecule type" value="Genomic_DNA"/>
</dbReference>
<dbReference type="Proteomes" id="UP000008549">
    <property type="component" value="Unassembled WGS sequence"/>
</dbReference>
<dbReference type="KEGG" id="cbr:CBG_11810"/>
<dbReference type="RefSeq" id="XP_045094675.1">
    <property type="nucleotide sequence ID" value="XM_045239376.1"/>
</dbReference>
<organism evidence="2 3">
    <name type="scientific">Caenorhabditis briggsae</name>
    <dbReference type="NCBI Taxonomy" id="6238"/>
    <lineage>
        <taxon>Eukaryota</taxon>
        <taxon>Metazoa</taxon>
        <taxon>Ecdysozoa</taxon>
        <taxon>Nematoda</taxon>
        <taxon>Chromadorea</taxon>
        <taxon>Rhabditida</taxon>
        <taxon>Rhabditina</taxon>
        <taxon>Rhabditomorpha</taxon>
        <taxon>Rhabditoidea</taxon>
        <taxon>Rhabditidae</taxon>
        <taxon>Peloderinae</taxon>
        <taxon>Caenorhabditis</taxon>
    </lineage>
</organism>